<dbReference type="STRING" id="40148.A0A0E0B1I5"/>
<accession>A0A0E0B1I5</accession>
<feature type="transmembrane region" description="Helical" evidence="8">
    <location>
        <begin position="237"/>
        <end position="260"/>
    </location>
</feature>
<keyword evidence="4 8" id="KW-1133">Transmembrane helix</keyword>
<dbReference type="EnsemblPlants" id="OGLUM09G06510.1">
    <property type="protein sequence ID" value="OGLUM09G06510.1"/>
    <property type="gene ID" value="OGLUM09G06510"/>
</dbReference>
<dbReference type="AlphaFoldDB" id="A0A0E0B1I5"/>
<sequence length="803" mass="88377">MTERLLRWKNDLSEERDKYGSTPLHFAASVESSLHNRFSSKAIVSKVLEACPSSAFQPDNEESLPIHVAASAGVRSAIVLLIEKWPGCASFRDSDGRTFLHIAVEKQRNDIVRFACKKVVLSSVLNMQDKEGNTALHLAVQLGNLSLVCSLLGNKRVLLNLTNKSGQTPLDVATRKIPTGIFYGWNLEETIHHALVRSGAKHGTIRWDQLQQKHIPPGTAEGDSNESQILSDSTQTLAIGSVLIATVTFGATFALPGGYRADDHINGGSPTLAGRYTFDAFIMATTLAFICSSIATLDLMYSGISMVNLPVRRNHFAVSIFFLTSSGTSLVAAFALGVYMVLAPVDAKTGIAICVLSPFTMLYRNKGRLQKLYALAGPLYIRMGLWALLSLTKDILSGVLKECWTLILIFGWAGLLLEWNKNLATKADKNGSTPLHFASSRTVTNKNWVYLHNIISVLLVPFMRNLHLKDILEANGAALYQPDDGGMFPIHVAASVGEKWAVETFVRMYPSSAGLRDKRGRTFLHVAVENKKVQLNLVNLTGQTPRDIAYNKIPAGMHNNQSIQDLVHCALIQAGAMNGSCRHDRFIEDCKAIDQQKSDGESKKEELQKLKDATQTMAIGSVLIVTVTFGAIFALPGGYRADDQPNGGTPTLAGRYIFDAFVIANTLAFICSSISTTSLLYSGSPLFNIPSRTIFLEAAFYFMKTSITCLITTFTLGMYIVLYIAPVARSTAIVVCVISPLVVLCNSIRYWVKRLALVPSYFVRMGPIWTFGFLASHIFYYSVFEFWPLIFIFAWVSHGRNHT</sequence>
<evidence type="ECO:0000256" key="5">
    <source>
        <dbReference type="ARBA" id="ARBA00023043"/>
    </source>
</evidence>
<dbReference type="Gene3D" id="1.25.40.20">
    <property type="entry name" value="Ankyrin repeat-containing domain"/>
    <property type="match status" value="2"/>
</dbReference>
<feature type="transmembrane region" description="Helical" evidence="8">
    <location>
        <begin position="701"/>
        <end position="725"/>
    </location>
</feature>
<evidence type="ECO:0000256" key="7">
    <source>
        <dbReference type="PROSITE-ProRule" id="PRU00023"/>
    </source>
</evidence>
<dbReference type="PANTHER" id="PTHR24186:SF50">
    <property type="entry name" value="ANKYRIN REPEAT-CONTAINING PROTEIN ITN1-LIKE ISOFORM X1"/>
    <property type="match status" value="1"/>
</dbReference>
<proteinExistence type="predicted"/>
<organism evidence="10">
    <name type="scientific">Oryza glumipatula</name>
    <dbReference type="NCBI Taxonomy" id="40148"/>
    <lineage>
        <taxon>Eukaryota</taxon>
        <taxon>Viridiplantae</taxon>
        <taxon>Streptophyta</taxon>
        <taxon>Embryophyta</taxon>
        <taxon>Tracheophyta</taxon>
        <taxon>Spermatophyta</taxon>
        <taxon>Magnoliopsida</taxon>
        <taxon>Liliopsida</taxon>
        <taxon>Poales</taxon>
        <taxon>Poaceae</taxon>
        <taxon>BOP clade</taxon>
        <taxon>Oryzoideae</taxon>
        <taxon>Oryzeae</taxon>
        <taxon>Oryzinae</taxon>
        <taxon>Oryza</taxon>
    </lineage>
</organism>
<evidence type="ECO:0000256" key="2">
    <source>
        <dbReference type="ARBA" id="ARBA00022692"/>
    </source>
</evidence>
<feature type="domain" description="PGG" evidence="9">
    <location>
        <begin position="230"/>
        <end position="341"/>
    </location>
</feature>
<feature type="transmembrane region" description="Helical" evidence="8">
    <location>
        <begin position="656"/>
        <end position="681"/>
    </location>
</feature>
<evidence type="ECO:0000256" key="3">
    <source>
        <dbReference type="ARBA" id="ARBA00022737"/>
    </source>
</evidence>
<feature type="transmembrane region" description="Helical" evidence="8">
    <location>
        <begin position="773"/>
        <end position="796"/>
    </location>
</feature>
<name>A0A0E0B1I5_9ORYZ</name>
<dbReference type="SUPFAM" id="SSF48403">
    <property type="entry name" value="Ankyrin repeat"/>
    <property type="match status" value="2"/>
</dbReference>
<evidence type="ECO:0000256" key="4">
    <source>
        <dbReference type="ARBA" id="ARBA00022989"/>
    </source>
</evidence>
<feature type="transmembrane region" description="Helical" evidence="8">
    <location>
        <begin position="731"/>
        <end position="752"/>
    </location>
</feature>
<dbReference type="InterPro" id="IPR026961">
    <property type="entry name" value="PGG_dom"/>
</dbReference>
<dbReference type="Pfam" id="PF13857">
    <property type="entry name" value="Ank_5"/>
    <property type="match status" value="1"/>
</dbReference>
<evidence type="ECO:0000259" key="9">
    <source>
        <dbReference type="Pfam" id="PF13962"/>
    </source>
</evidence>
<evidence type="ECO:0000256" key="8">
    <source>
        <dbReference type="SAM" id="Phobius"/>
    </source>
</evidence>
<dbReference type="Pfam" id="PF13962">
    <property type="entry name" value="PGG"/>
    <property type="match status" value="2"/>
</dbReference>
<dbReference type="InterPro" id="IPR002110">
    <property type="entry name" value="Ankyrin_rpt"/>
</dbReference>
<keyword evidence="5 7" id="KW-0040">ANK repeat</keyword>
<feature type="domain" description="PGG" evidence="9">
    <location>
        <begin position="609"/>
        <end position="721"/>
    </location>
</feature>
<dbReference type="GO" id="GO:0005886">
    <property type="term" value="C:plasma membrane"/>
    <property type="evidence" value="ECO:0007669"/>
    <property type="project" value="TreeGrafter"/>
</dbReference>
<protein>
    <recommendedName>
        <fullName evidence="9">PGG domain-containing protein</fullName>
    </recommendedName>
</protein>
<reference evidence="10" key="2">
    <citation type="submission" date="2018-05" db="EMBL/GenBank/DDBJ databases">
        <title>OgluRS3 (Oryza glumaepatula Reference Sequence Version 3).</title>
        <authorList>
            <person name="Zhang J."/>
            <person name="Kudrna D."/>
            <person name="Lee S."/>
            <person name="Talag J."/>
            <person name="Welchert J."/>
            <person name="Wing R.A."/>
        </authorList>
    </citation>
    <scope>NUCLEOTIDE SEQUENCE [LARGE SCALE GENOMIC DNA]</scope>
</reference>
<feature type="transmembrane region" description="Helical" evidence="8">
    <location>
        <begin position="280"/>
        <end position="304"/>
    </location>
</feature>
<comment type="subcellular location">
    <subcellularLocation>
        <location evidence="1">Membrane</location>
        <topology evidence="1">Multi-pass membrane protein</topology>
    </subcellularLocation>
</comment>
<evidence type="ECO:0000256" key="6">
    <source>
        <dbReference type="ARBA" id="ARBA00023136"/>
    </source>
</evidence>
<evidence type="ECO:0000313" key="11">
    <source>
        <dbReference type="Proteomes" id="UP000026961"/>
    </source>
</evidence>
<dbReference type="HOGENOM" id="CLU_000134_36_5_1"/>
<evidence type="ECO:0000313" key="10">
    <source>
        <dbReference type="EnsemblPlants" id="OGLUM09G06510.1"/>
    </source>
</evidence>
<keyword evidence="6 8" id="KW-0472">Membrane</keyword>
<dbReference type="SMART" id="SM00248">
    <property type="entry name" value="ANK"/>
    <property type="match status" value="6"/>
</dbReference>
<feature type="transmembrane region" description="Helical" evidence="8">
    <location>
        <begin position="316"/>
        <end position="341"/>
    </location>
</feature>
<evidence type="ECO:0000256" key="1">
    <source>
        <dbReference type="ARBA" id="ARBA00004141"/>
    </source>
</evidence>
<dbReference type="PROSITE" id="PS50297">
    <property type="entry name" value="ANK_REP_REGION"/>
    <property type="match status" value="1"/>
</dbReference>
<dbReference type="eggNOG" id="KOG0504">
    <property type="taxonomic scope" value="Eukaryota"/>
</dbReference>
<dbReference type="Pfam" id="PF12796">
    <property type="entry name" value="Ank_2"/>
    <property type="match status" value="1"/>
</dbReference>
<feature type="transmembrane region" description="Helical" evidence="8">
    <location>
        <begin position="395"/>
        <end position="417"/>
    </location>
</feature>
<dbReference type="FunFam" id="1.25.40.20:FF:000464">
    <property type="entry name" value="Ankyrin-like protein"/>
    <property type="match status" value="1"/>
</dbReference>
<keyword evidence="2 8" id="KW-0812">Transmembrane</keyword>
<dbReference type="Proteomes" id="UP000026961">
    <property type="component" value="Chromosome 9"/>
</dbReference>
<dbReference type="Gramene" id="OGLUM09G06510.1">
    <property type="protein sequence ID" value="OGLUM09G06510.1"/>
    <property type="gene ID" value="OGLUM09G06510"/>
</dbReference>
<reference evidence="10" key="1">
    <citation type="submission" date="2015-04" db="UniProtKB">
        <authorList>
            <consortium name="EnsemblPlants"/>
        </authorList>
    </citation>
    <scope>IDENTIFICATION</scope>
</reference>
<keyword evidence="3" id="KW-0677">Repeat</keyword>
<feature type="repeat" description="ANK" evidence="7">
    <location>
        <begin position="131"/>
        <end position="164"/>
    </location>
</feature>
<dbReference type="PROSITE" id="PS50088">
    <property type="entry name" value="ANK_REPEAT"/>
    <property type="match status" value="1"/>
</dbReference>
<dbReference type="PANTHER" id="PTHR24186">
    <property type="entry name" value="PROTEIN PHOSPHATASE 1 REGULATORY SUBUNIT"/>
    <property type="match status" value="1"/>
</dbReference>
<keyword evidence="11" id="KW-1185">Reference proteome</keyword>
<feature type="transmembrane region" description="Helical" evidence="8">
    <location>
        <begin position="617"/>
        <end position="636"/>
    </location>
</feature>
<dbReference type="InterPro" id="IPR036770">
    <property type="entry name" value="Ankyrin_rpt-contain_sf"/>
</dbReference>